<dbReference type="SMART" id="SM00443">
    <property type="entry name" value="G_patch"/>
    <property type="match status" value="1"/>
</dbReference>
<dbReference type="PROSITE" id="PS50174">
    <property type="entry name" value="G_PATCH"/>
    <property type="match status" value="1"/>
</dbReference>
<feature type="region of interest" description="Disordered" evidence="2">
    <location>
        <begin position="296"/>
        <end position="342"/>
    </location>
</feature>
<evidence type="ECO:0000256" key="1">
    <source>
        <dbReference type="PROSITE-ProRule" id="PRU00266"/>
    </source>
</evidence>
<organism evidence="5 6">
    <name type="scientific">Xenopus tropicalis</name>
    <name type="common">Western clawed frog</name>
    <name type="synonym">Silurana tropicalis</name>
    <dbReference type="NCBI Taxonomy" id="8364"/>
    <lineage>
        <taxon>Eukaryota</taxon>
        <taxon>Metazoa</taxon>
        <taxon>Chordata</taxon>
        <taxon>Craniata</taxon>
        <taxon>Vertebrata</taxon>
        <taxon>Euteleostomi</taxon>
        <taxon>Amphibia</taxon>
        <taxon>Batrachia</taxon>
        <taxon>Anura</taxon>
        <taxon>Pipoidea</taxon>
        <taxon>Pipidae</taxon>
        <taxon>Xenopodinae</taxon>
        <taxon>Xenopus</taxon>
        <taxon>Silurana</taxon>
    </lineage>
</organism>
<feature type="compositionally biased region" description="Low complexity" evidence="2">
    <location>
        <begin position="929"/>
        <end position="944"/>
    </location>
</feature>
<dbReference type="Xenbase" id="XB-GENE-6037418">
    <property type="gene designation" value="son"/>
</dbReference>
<dbReference type="GeneID" id="100036715"/>
<dbReference type="CTD" id="6651"/>
<accession>A0A8J0SH31</accession>
<dbReference type="PANTHER" id="PTHR46528:SF1">
    <property type="entry name" value="PROTEIN SON"/>
    <property type="match status" value="1"/>
</dbReference>
<feature type="compositionally biased region" description="Basic residues" evidence="2">
    <location>
        <begin position="4718"/>
        <end position="4731"/>
    </location>
</feature>
<feature type="compositionally biased region" description="Polar residues" evidence="2">
    <location>
        <begin position="4157"/>
        <end position="4179"/>
    </location>
</feature>
<feature type="compositionally biased region" description="Basic residues" evidence="2">
    <location>
        <begin position="513"/>
        <end position="607"/>
    </location>
</feature>
<keyword evidence="5" id="KW-1185">Reference proteome</keyword>
<feature type="compositionally biased region" description="Basic residues" evidence="2">
    <location>
        <begin position="5010"/>
        <end position="5024"/>
    </location>
</feature>
<feature type="domain" description="DRBM" evidence="3">
    <location>
        <begin position="5471"/>
        <end position="5541"/>
    </location>
</feature>
<feature type="region of interest" description="Disordered" evidence="2">
    <location>
        <begin position="5228"/>
        <end position="5248"/>
    </location>
</feature>
<dbReference type="GO" id="GO:0003723">
    <property type="term" value="F:RNA binding"/>
    <property type="evidence" value="ECO:0000318"/>
    <property type="project" value="GO_Central"/>
</dbReference>
<feature type="compositionally biased region" description="Polar residues" evidence="2">
    <location>
        <begin position="122"/>
        <end position="133"/>
    </location>
</feature>
<feature type="compositionally biased region" description="Basic residues" evidence="2">
    <location>
        <begin position="4664"/>
        <end position="4683"/>
    </location>
</feature>
<feature type="region of interest" description="Disordered" evidence="2">
    <location>
        <begin position="85"/>
        <end position="228"/>
    </location>
</feature>
<evidence type="ECO:0000256" key="2">
    <source>
        <dbReference type="SAM" id="MobiDB-lite"/>
    </source>
</evidence>
<gene>
    <name evidence="6 7" type="primary">son</name>
</gene>
<feature type="compositionally biased region" description="Pro residues" evidence="2">
    <location>
        <begin position="2719"/>
        <end position="2895"/>
    </location>
</feature>
<feature type="compositionally biased region" description="Polar residues" evidence="2">
    <location>
        <begin position="88"/>
        <end position="114"/>
    </location>
</feature>
<dbReference type="AGR" id="Xenbase:XB-GENE-6037418"/>
<feature type="compositionally biased region" description="Polar residues" evidence="2">
    <location>
        <begin position="1932"/>
        <end position="1942"/>
    </location>
</feature>
<feature type="compositionally biased region" description="Basic residues" evidence="2">
    <location>
        <begin position="160"/>
        <end position="182"/>
    </location>
</feature>
<dbReference type="InterPro" id="IPR014720">
    <property type="entry name" value="dsRBD_dom"/>
</dbReference>
<feature type="compositionally biased region" description="Basic residues" evidence="2">
    <location>
        <begin position="5088"/>
        <end position="5139"/>
    </location>
</feature>
<feature type="compositionally biased region" description="Polar residues" evidence="2">
    <location>
        <begin position="4078"/>
        <end position="4093"/>
    </location>
</feature>
<feature type="compositionally biased region" description="Polar residues" evidence="2">
    <location>
        <begin position="4368"/>
        <end position="4377"/>
    </location>
</feature>
<feature type="compositionally biased region" description="Low complexity" evidence="2">
    <location>
        <begin position="2960"/>
        <end position="2971"/>
    </location>
</feature>
<feature type="compositionally biased region" description="Polar residues" evidence="2">
    <location>
        <begin position="1872"/>
        <end position="1888"/>
    </location>
</feature>
<feature type="compositionally biased region" description="Basic and acidic residues" evidence="2">
    <location>
        <begin position="905"/>
        <end position="926"/>
    </location>
</feature>
<feature type="compositionally biased region" description="Basic residues" evidence="2">
    <location>
        <begin position="701"/>
        <end position="860"/>
    </location>
</feature>
<feature type="region of interest" description="Disordered" evidence="2">
    <location>
        <begin position="1296"/>
        <end position="1332"/>
    </location>
</feature>
<name>A0A8J0SH31_XENTR</name>
<dbReference type="FunFam" id="3.30.160.20:FF:000053">
    <property type="entry name" value="protein SON isoform X1"/>
    <property type="match status" value="1"/>
</dbReference>
<evidence type="ECO:0000313" key="6">
    <source>
        <dbReference type="RefSeq" id="XP_012813456.2"/>
    </source>
</evidence>
<feature type="region of interest" description="Disordered" evidence="2">
    <location>
        <begin position="4507"/>
        <end position="4534"/>
    </location>
</feature>
<feature type="compositionally biased region" description="Polar residues" evidence="2">
    <location>
        <begin position="299"/>
        <end position="312"/>
    </location>
</feature>
<feature type="region of interest" description="Disordered" evidence="2">
    <location>
        <begin position="1029"/>
        <end position="1077"/>
    </location>
</feature>
<feature type="compositionally biased region" description="Basic residues" evidence="2">
    <location>
        <begin position="476"/>
        <end position="497"/>
    </location>
</feature>
<feature type="region of interest" description="Disordered" evidence="2">
    <location>
        <begin position="4348"/>
        <end position="4425"/>
    </location>
</feature>
<feature type="compositionally biased region" description="Basic residues" evidence="2">
    <location>
        <begin position="2383"/>
        <end position="2395"/>
    </location>
</feature>
<feature type="compositionally biased region" description="Low complexity" evidence="2">
    <location>
        <begin position="1308"/>
        <end position="1320"/>
    </location>
</feature>
<dbReference type="InterPro" id="IPR000467">
    <property type="entry name" value="G_patch_dom"/>
</dbReference>
<feature type="compositionally biased region" description="Basic residues" evidence="2">
    <location>
        <begin position="4740"/>
        <end position="4774"/>
    </location>
</feature>
<feature type="compositionally biased region" description="Low complexity" evidence="2">
    <location>
        <begin position="2052"/>
        <end position="2061"/>
    </location>
</feature>
<evidence type="ECO:0000313" key="5">
    <source>
        <dbReference type="Proteomes" id="UP000008143"/>
    </source>
</evidence>
<feature type="region of interest" description="Disordered" evidence="2">
    <location>
        <begin position="366"/>
        <end position="980"/>
    </location>
</feature>
<dbReference type="GO" id="GO:0051726">
    <property type="term" value="P:regulation of cell cycle"/>
    <property type="evidence" value="ECO:0007669"/>
    <property type="project" value="InterPro"/>
</dbReference>
<feature type="compositionally biased region" description="Basic residues" evidence="2">
    <location>
        <begin position="4986"/>
        <end position="5002"/>
    </location>
</feature>
<feature type="region of interest" description="Disordered" evidence="2">
    <location>
        <begin position="3105"/>
        <end position="3154"/>
    </location>
</feature>
<protein>
    <submittedName>
        <fullName evidence="6">Protein SON</fullName>
    </submittedName>
</protein>
<dbReference type="GO" id="GO:0048024">
    <property type="term" value="P:regulation of mRNA splicing, via spliceosome"/>
    <property type="evidence" value="ECO:0000318"/>
    <property type="project" value="GO_Central"/>
</dbReference>
<feature type="compositionally biased region" description="Basic and acidic residues" evidence="2">
    <location>
        <begin position="1855"/>
        <end position="1871"/>
    </location>
</feature>
<feature type="region of interest" description="Disordered" evidence="2">
    <location>
        <begin position="4059"/>
        <end position="4099"/>
    </location>
</feature>
<feature type="compositionally biased region" description="Basic residues" evidence="2">
    <location>
        <begin position="4692"/>
        <end position="4711"/>
    </location>
</feature>
<feature type="compositionally biased region" description="Pro residues" evidence="2">
    <location>
        <begin position="3105"/>
        <end position="3135"/>
    </location>
</feature>
<feature type="domain" description="G-patch" evidence="4">
    <location>
        <begin position="5407"/>
        <end position="5453"/>
    </location>
</feature>
<keyword evidence="1" id="KW-0694">RNA-binding</keyword>
<dbReference type="InterPro" id="IPR032922">
    <property type="entry name" value="SON"/>
</dbReference>
<dbReference type="KEGG" id="xtr:100036715"/>
<feature type="compositionally biased region" description="Basic residues" evidence="2">
    <location>
        <begin position="2173"/>
        <end position="2288"/>
    </location>
</feature>
<reference evidence="6" key="1">
    <citation type="submission" date="2025-08" db="UniProtKB">
        <authorList>
            <consortium name="RefSeq"/>
        </authorList>
    </citation>
    <scope>IDENTIFICATION</scope>
    <source>
        <strain evidence="6">Nigerian</strain>
        <tissue evidence="6">Liver and blood</tissue>
    </source>
</reference>
<feature type="region of interest" description="Disordered" evidence="2">
    <location>
        <begin position="2035"/>
        <end position="2442"/>
    </location>
</feature>
<feature type="compositionally biased region" description="Basic residues" evidence="2">
    <location>
        <begin position="5055"/>
        <end position="5064"/>
    </location>
</feature>
<feature type="region of interest" description="Disordered" evidence="2">
    <location>
        <begin position="3582"/>
        <end position="3622"/>
    </location>
</feature>
<dbReference type="SUPFAM" id="SSF54768">
    <property type="entry name" value="dsRNA-binding domain-like"/>
    <property type="match status" value="1"/>
</dbReference>
<dbReference type="Proteomes" id="UP000008143">
    <property type="component" value="Chromosome 2"/>
</dbReference>
<evidence type="ECO:0000313" key="7">
    <source>
        <dbReference type="Xenbase" id="XB-GENE-6037418"/>
    </source>
</evidence>
<dbReference type="PROSITE" id="PS50137">
    <property type="entry name" value="DS_RBD"/>
    <property type="match status" value="1"/>
</dbReference>
<feature type="compositionally biased region" description="Low complexity" evidence="2">
    <location>
        <begin position="428"/>
        <end position="453"/>
    </location>
</feature>
<feature type="compositionally biased region" description="Low complexity" evidence="2">
    <location>
        <begin position="2896"/>
        <end position="2908"/>
    </location>
</feature>
<feature type="compositionally biased region" description="Basic residues" evidence="2">
    <location>
        <begin position="4782"/>
        <end position="4914"/>
    </location>
</feature>
<dbReference type="PANTHER" id="PTHR46528">
    <property type="entry name" value="PROTEIN SON"/>
    <property type="match status" value="1"/>
</dbReference>
<feature type="compositionally biased region" description="Polar residues" evidence="2">
    <location>
        <begin position="4401"/>
        <end position="4420"/>
    </location>
</feature>
<feature type="region of interest" description="Disordered" evidence="2">
    <location>
        <begin position="3763"/>
        <end position="3795"/>
    </location>
</feature>
<feature type="compositionally biased region" description="Polar residues" evidence="2">
    <location>
        <begin position="2150"/>
        <end position="2168"/>
    </location>
</feature>
<feature type="region of interest" description="Disordered" evidence="2">
    <location>
        <begin position="2700"/>
        <end position="3060"/>
    </location>
</feature>
<feature type="compositionally biased region" description="Pro residues" evidence="2">
    <location>
        <begin position="2972"/>
        <end position="3060"/>
    </location>
</feature>
<feature type="compositionally biased region" description="Basic residues" evidence="2">
    <location>
        <begin position="956"/>
        <end position="965"/>
    </location>
</feature>
<feature type="region of interest" description="Disordered" evidence="2">
    <location>
        <begin position="4157"/>
        <end position="4185"/>
    </location>
</feature>
<feature type="compositionally biased region" description="Basic and acidic residues" evidence="2">
    <location>
        <begin position="966"/>
        <end position="980"/>
    </location>
</feature>
<feature type="compositionally biased region" description="Basic residues" evidence="2">
    <location>
        <begin position="869"/>
        <end position="904"/>
    </location>
</feature>
<dbReference type="Pfam" id="PF00035">
    <property type="entry name" value="dsrm"/>
    <property type="match status" value="1"/>
</dbReference>
<dbReference type="OrthoDB" id="786951at2759"/>
<feature type="compositionally biased region" description="Basic residues" evidence="2">
    <location>
        <begin position="454"/>
        <end position="469"/>
    </location>
</feature>
<dbReference type="Pfam" id="PF01585">
    <property type="entry name" value="G-patch"/>
    <property type="match status" value="1"/>
</dbReference>
<dbReference type="OMA" id="RHNEGNV"/>
<feature type="region of interest" description="Disordered" evidence="2">
    <location>
        <begin position="1837"/>
        <end position="1995"/>
    </location>
</feature>
<feature type="compositionally biased region" description="Low complexity" evidence="2">
    <location>
        <begin position="4915"/>
        <end position="4929"/>
    </location>
</feature>
<dbReference type="Gene3D" id="3.30.160.20">
    <property type="match status" value="1"/>
</dbReference>
<feature type="compositionally biased region" description="Basic residues" evidence="2">
    <location>
        <begin position="2311"/>
        <end position="2326"/>
    </location>
</feature>
<feature type="compositionally biased region" description="Basic residues" evidence="2">
    <location>
        <begin position="4930"/>
        <end position="4979"/>
    </location>
</feature>
<feature type="compositionally biased region" description="Polar residues" evidence="2">
    <location>
        <begin position="3610"/>
        <end position="3619"/>
    </location>
</feature>
<sequence length="5561" mass="610466">MDWKKYQQILDANLKQSAKKLKQGWLIQGTSGARTYVRECVGKNQGEKETQKEEEQEVWGAMATNIEQIFRSFVVNKFKEIQEEKLNSENSETSQNGELTAQMSGNPSEETITGVQDKEQMQPESTQLEQPQSLDLEGEPASKELKSGENSSSDEVKKDTSRKKSKKHKKHKSKKKKKKKKKEKSEKRSRSVSSVEDQENAPEQKAVWKPAFGTPEKEDRVNVSKAGNTAEENVEIGVKSCGIVPEENMDSDKINQTVEKETYVDSEFFGPKCPNEIKDILSKKCSPLKEAVSNELLEASSTHKSSDDSNTLKQDEETDKMDCTVNAHSTAKHISQSSSSENELLLEQGNITVSQTKSVDLNNKKLDCIDGNLTPSLAPANTVLHSSDKNKVKSRSRSPSISKQRSEERCSTSSKSVTKKDKSKSKPTVKAPSKNVSSSSPGLGRQSRSSSLGRRQRSRSSSVGKRKYSRSNSPVQKRKSRSSTPARRSKSPIRKWWSKSITKRERTVSISPVRRRRSRTRSVARRRRSRTRSTTRKHRSRTRSVARRRRSKTRSVARRHKSGSRSSSSRRKSKSRSASRRRRQRSRSASRRRKSRSLSVSRRRRSQSRSVARGEKSQSMSLTRRRRSRSRSAARRRKSKSASATRSRRLRSASASRRRRSRSGSVSRRQRSRSGSAGRRRRSRSGSAVRRRRSRSESASRRRRSRSGSAGRRRRSRSGSAGRRRQSRSGSPGRRRRSRSCSTGRRKRSRSGSAVRRRRSRSGSAVRRRKSRSGSAVRRRRSRSGSASRRRRSRSASASRRRRSRSASASRRRRSRSVSAGRRWRSRSGSAARRRRSRSGSAGRRHRTGSRSAARRRKSRSCSATSRSGSKRRSFSRSLAKRNRSRSVSRSRRQRTRSRSHAKRERSVSAAEKKKIESSTVAEKRISRSRSSSQKQRSESAAGSRRSRSTSDDRNRKSRSRSAKKKSCERSPDGKVDNLELKTKSSISDFKSKESTCQEQTIPINLISPKNITDEQTVLGKSASLTECSEKDQPSWKEISTEPLKPSTDMGYHITDSDLVDSDTTRRPDPPIESICDANDESNRMEVAMELDSCHSDSDKFSTTEEECVLSDVFKKVPDDFSSLKTFESYSTSDTITQCFSEQEPDASQVYMSTNDRRFKPYLNADDPSVNLYSKAEDKLFNPEMTVATTASVTVAGELAQSHIMLNAPPDFLQTPKSQTCSETNISDSRATAGDMYILPLDTRVQEIPHQSITYYKAENSDHETVTTLEKGVSYSTSCNLPTICNMTDSAVSKRQENLEKPNLKNQTSVVSDTSADSVVRPAPEHSSGGTIQSASEMLLTDNSHSDMSPQTRLNTNALSKEKLYHQKEESLHDLELSERNAAIIQNSPKSFPADVSSEQPFQKGAVFSAADICTSGNIPNLKTIETETLSKEHLMESNKTVTLSKDQKLTADHKDMQSVKDDLILKPTPNIILSFAEKAKPISASHSSDPVAENYSTENSVPKDIQLHDSIHITPVESKAQAEQVSHSSLAALDKQPKNSHDLEIIKSHSAKYADVQDVSQIGRFKDSRTVFPELPSPVFNQQPLQIDSERKRKEGSVQNIGEYKNEVKTPILQVDIDKPNINPQVSITIQPTCLPPMHTELSVPKEKSVCLGKTSSTSFPDTPDAHRICTPSDNTTNSMLQQSSNVQFERTLKDRKLVPDVVDVKQFPQKQDELCIVTKGEPHSVKSMISEHSSAESGTDKHKLVQKETETKELLYIAAEEKPSVSASAKEIPALMSETPNRKGAEEIADCGQLKTRREASFIEPPAEQISPKTSDPIFKKQKIADACKTISGNRMKQDFSGVESVMQPLSDKSLDDKSSSASTEKVKESCSNVVSLHNSTLTSDVKNPVPNISRGSGHHTLESSLPDICSSSRQSRSKPKCSTEEKTRGNQVVQVSASSNHHELDSSKTNQSNKYEATASNSKATDSQSTFCDNKVSTQGQSNSQASTGQDIQSGEIVSQKYISLAPLNFKFSRTFKPLSISALHDSAQSNTSLVNQHPRQNVVTDSETLLSSKSTTLEPAKTTALPPGSNELSVPEPTGSCDLSLHKQPESSGQSVSEPSVAGTDVESCQMDAKSEPSLSSSAAKPAFPHLSNPLSKSVKQRQYRSRSMAQDSRSPSVDRGQSPSKSGSSKRRSHSKSRKRRSRSKSLKGKHSSSSQGRKRRSPSKSKTRKRQSPSKSSSKRRSRSKSIKRHSRSQSRDKSRRSRSKSTGRRKQLSSKSPTRKKRSHSRSDARKRHSRSRKNSRSKSPIWRNRSHSKSLSRSPSKSLSRRHHSKSRLPKRYSRSGSRSASPGKHSRRRNRSFSKSPPTRRGSRSRSRGRWGNSKSSRRGRSSRSQSASRRNRSRSRSRRSRSLSDKNRGSRSPVRKRHSSSRTKQDKSPLTKHPSKSTSPPPKKTPLLKSTAFKHSIGLKSLIQKQLSQAKLQSSINKSSSKEQLPAASLATAQLPASGLPAKTQVLVPNLPSKAKLPETNLNAKARPHLASQLPKTQLPLPNNDTRTQLSVLNTNVRAQQHVTDLTTETPWSVADLTTGAQWSIPDMSTGGHWGLSDMTAAGHWTMQDMTSAGQWAMPDLSSGSQWPVTDMTSSTHWPLSDMSSGTQWPVSDLSSGTQWPVSNLSSGTHWPVSDMATAQWHMPDLGVGTQWHMPDLTAGVTMPEMTASTSMPDFPPGTSGTDLAPPPAPMPDLAPPPPHFPDLAPPPAPLPDLAPPPAPLPDLAPPPAPLPDLAPPPAPLPDLAPPPAPLPDLAPPPAPLPDLAPPPAPLPDLAPPPAPLPDLAAPPAPLPDLAPPPAPLPDLAPPPAPLPDLASPPAPLPDLAPPPAPFPDLAPPPAPFPDLAPPPAPLPDLAPTPAPLPDLALTPASLPDLAPTPAPLPDLAAPPPASLPDLAAPPPAPLTDLAAPPPAPLTDLAAPPPAPLPDLAAPPAYLPDLAPPPPLMPDLMAPPPAPLSDLAAPPPAPLPDLAAPPPAPMPDLAPPPAPMPDLAPPPAPMPDLAPPPAPMPDLAPPPAPMPDLAPPPAPMPDLAPPPAPMPDLALAAHPVSFSHLALSPALMPDLALAAPKPDLAPSPAPMPDLAPAAPPAQMPDLAPAPTPSLAPSSAEMPDLAPEVTPAPLPDLATTVPVSALATLAQPSFLPLHESIENNQNVYLSEDASSCVNDVQAKPVYVLSKLPVDSNRLSAAEELVKPGLSIAAMYPIISDKFQQEQPSEDCEPLPDAAEISAGCDLLKQSCDNSIHPLPDIALVLPINTQPSIPYTCTYRPVTEISCSTNEHPLVQLSDKPSLPLLQESFAKPCHLQRNASIADHLQGVSCDYLEQPLQSKNEDHSSHIQLDEYSISASSHLHNDLVSHESTLLNEPCASLQHSQMIEPCESQTLSKEACVSTECSLAGAPCGIKNVKSHSSSLPEDSCLVPSNPVQDDNVVFSERPLEHQSLVPPEQDEPSLCLNQSFDVRPCLSADQTLQGKPTGCLDQSLPDESSVIAIQSSVVRPCLSPDQVLENTVRPHYLQQTEAKTKPDQLQLLETGMIFQQPVPAERFSHKQSLPHGLLGNSGQLKDDKLNESPVMCSADKPSTSPSLSSDNEKLKFADPLGRPVQQKSEEHCQSTVQAVSDELLIKHENPLSDGYNSGPSITLMGSGSAKFEKPDQLLQNKPCDSPKRPLIEHFSSSNQSLQKSFINMDHFPTVEQYEIPDKQQPNKEIVNIDPVMGKSMVSPQVPVLPEPCEGLEDSPSPKLHVVSDQHVKPGPPSEPCMTSEQPFELCKSPSQVQTREPCEPLLPDLSSVMTVLPKPSANSEELLPLKSCMDYGHILPSKHDASPDITVPFPLPANPNQAFPTETLASLNQEISLRPLANSEQCPPTDPCLPGKDWESPHPALCPEACPTAKYIQTSKPTVHDDSCASHSQALPQGSPVQSLLDQPCASPFIPSTDTFCAATEQPLSDKSYSSICQNVSDNRCTSLHQSLAAELSTSESACELVQPNGNSNQMILPHTCEHTSSERASSTAHPQLVSVELLPSIPVSDSSQYLKPDASPMKPLQSDPCSSPNITPEDSFSKPQVLAHRPCGSSPSMSQEVCCESSDHISINEQYTSLQYTLVDKNYGSPLTPESVQVSYTPHITNELSLSPSQPKQDDQSVNPSLTDCSDDRPMLVKEMPKPCQSIKHETSSSQEPSLFSKSSTTVLAVSKPSALCIDANIQTISADLISSLPCDTSFPLVAKAVTGKTDSSISSEKKEDAKQCAAEEVTLDSKTISSVEQENPVTDLGKSEEGLHVEKHFRITPPDLLPYDSEQPAVPHDTSDATLEQTAFICQPPPELLPYDSEQPANSYLGASETQSEQASVFHTPPELLPYDSEQPTELHDNESPSDNLPASHSQSEPASQKSSVHMHESMPGNFQSEVELPSSHELQRIKVPFETESIVNLSETPMDIAHEQLVCEGAARCQSDVSYTPIYMTSHSIECNLVARQSSENTESINKSSEKHFSSELPSVSPEFTSEEHTDFNQVQSNYVKPAEVSGSVRENACTTELLTELSIAEQPLMAELPSKQLSTAPEALEHGLSLSEFAIKAKQSTSISASLTGQQPLLTELSSSTESQVSEVTMAGKLIATSAQSAVPALKESALLPEATCKRSRSRSVTKRTKSRSKSISRSRDSRSKSVTRMKRSRSKSGTRKRSRSKSATSWKRSRSKSVAKRQRSQSKTVMQGKRSRSKSVTRRSRSKSYLQRRRSWSKSTTRRKRSQSKSDTGKRRSRSRSVGRKRRSRSRSVGRKRRSRSKSPVRKRHSRSKSAGRKRRSRSKSAGRKNRSRSKSVGRKRRSRSPSTSRRKRSRSVRRRRSSSASVARRRRSRSTSVARRRRSRSTSVVRRRRSRSSSVARRRRSRSVSAGPRRSSRSVSVPRKRRSCSPSVSRRRRTRSPSVSRRRRSRTPSVSRRRRSRSPSVGRRRRSGSTSVTRKGRSRSGSLAHRRRSRSASEACTKRSRSVSATRKKRSVSKSLTPKSPTYKPSAVSRSDRSRSHSASNVLRKRKTRSRSSSRDKNKLSEKRRRRSNSKDHYNVKSRRRSRTPPRRKKSRSPIKRMSPVRRRRSRSAIRRKSFSRSPVRRKRSRSRDKSLDSSRSPKRLTDLDKAQLLEIAKANAAAMCAKAGVPLPPSLKPVIAPVTPVEEKITLRSYGVTIQELTEKCKQIAQSKEDDVIVNKPHDSDEEEEEERPFYNHPFKVSEHKPISFSLLNPSVKPAPKNQVTLTKEFPVSSGSQHRKKEADKVYGEWVPVDKKSEESKDDVFTNTGPSQPVDITSAMNERALAQTRLTGNPFDMEALIMLNRAQEQIDAWAQSTSLPGQFTGSTGAQVLSADEISNSGPQAWLKKDQFLKAAPVTGGRGALLMRKMGWKEGKGLGRHNEGNVDPILIDFKTDRKGLVADGEKASNKLALPMMKDLSGKHPISALMELCNKKKWSPPEFVLVDDTGPEHRKRFLFRVTVNGGVYQPNQPSVNKKLAKATAAAAALQALGALPKESMTSTANFRSASTSTS</sequence>
<feature type="compositionally biased region" description="Basic residues" evidence="2">
    <location>
        <begin position="623"/>
        <end position="694"/>
    </location>
</feature>
<evidence type="ECO:0000259" key="4">
    <source>
        <dbReference type="PROSITE" id="PS50174"/>
    </source>
</evidence>
<dbReference type="SMART" id="SM00358">
    <property type="entry name" value="DSRM"/>
    <property type="match status" value="1"/>
</dbReference>
<evidence type="ECO:0000259" key="3">
    <source>
        <dbReference type="PROSITE" id="PS50137"/>
    </source>
</evidence>
<dbReference type="RefSeq" id="XP_012813456.2">
    <property type="nucleotide sequence ID" value="XM_012958002.3"/>
</dbReference>
<dbReference type="Pfam" id="PF17069">
    <property type="entry name" value="RSRP"/>
    <property type="match status" value="1"/>
</dbReference>
<feature type="compositionally biased region" description="Polar residues" evidence="2">
    <location>
        <begin position="2035"/>
        <end position="2051"/>
    </location>
</feature>
<proteinExistence type="predicted"/>
<feature type="region of interest" description="Disordered" evidence="2">
    <location>
        <begin position="4660"/>
        <end position="5152"/>
    </location>
</feature>
<feature type="compositionally biased region" description="Polar residues" evidence="2">
    <location>
        <begin position="1950"/>
        <end position="1995"/>
    </location>
</feature>
<feature type="compositionally biased region" description="Pro residues" evidence="2">
    <location>
        <begin position="2909"/>
        <end position="2959"/>
    </location>
</feature>